<dbReference type="PANTHER" id="PTHR23502:SF151">
    <property type="entry name" value="MAJOR FACILITATOR SUPERFAMILY (MFS) PROFILE DOMAIN-CONTAINING PROTEIN"/>
    <property type="match status" value="1"/>
</dbReference>
<evidence type="ECO:0000256" key="4">
    <source>
        <dbReference type="ARBA" id="ARBA00023136"/>
    </source>
</evidence>
<dbReference type="SUPFAM" id="SSF103473">
    <property type="entry name" value="MFS general substrate transporter"/>
    <property type="match status" value="1"/>
</dbReference>
<reference evidence="7 9" key="1">
    <citation type="journal article" date="2020" name="Stud. Mycol.">
        <title>101 Dothideomycetes genomes: a test case for predicting lifestyles and emergence of pathogens.</title>
        <authorList>
            <person name="Haridas S."/>
            <person name="Albert R."/>
            <person name="Binder M."/>
            <person name="Bloem J."/>
            <person name="Labutti K."/>
            <person name="Salamov A."/>
            <person name="Andreopoulos B."/>
            <person name="Baker S."/>
            <person name="Barry K."/>
            <person name="Bills G."/>
            <person name="Bluhm B."/>
            <person name="Cannon C."/>
            <person name="Castanera R."/>
            <person name="Culley D."/>
            <person name="Daum C."/>
            <person name="Ezra D."/>
            <person name="Gonzalez J."/>
            <person name="Henrissat B."/>
            <person name="Kuo A."/>
            <person name="Liang C."/>
            <person name="Lipzen A."/>
            <person name="Lutzoni F."/>
            <person name="Magnuson J."/>
            <person name="Mondo S."/>
            <person name="Nolan M."/>
            <person name="Ohm R."/>
            <person name="Pangilinan J."/>
            <person name="Park H.-J."/>
            <person name="Ramirez L."/>
            <person name="Alfaro M."/>
            <person name="Sun H."/>
            <person name="Tritt A."/>
            <person name="Yoshinaga Y."/>
            <person name="Zwiers L.-H."/>
            <person name="Turgeon B."/>
            <person name="Goodwin S."/>
            <person name="Spatafora J."/>
            <person name="Crous P."/>
            <person name="Grigoriev I."/>
        </authorList>
    </citation>
    <scope>NUCLEOTIDE SEQUENCE</scope>
    <source>
        <strain evidence="7 9">CBS 304.34</strain>
    </source>
</reference>
<gene>
    <name evidence="7 9" type="ORF">BDZ99DRAFT_557880</name>
</gene>
<keyword evidence="3 5" id="KW-1133">Transmembrane helix</keyword>
<evidence type="ECO:0000256" key="1">
    <source>
        <dbReference type="ARBA" id="ARBA00004141"/>
    </source>
</evidence>
<dbReference type="InterPro" id="IPR020846">
    <property type="entry name" value="MFS_dom"/>
</dbReference>
<accession>A0A6A6YUR7</accession>
<dbReference type="PANTHER" id="PTHR23502">
    <property type="entry name" value="MAJOR FACILITATOR SUPERFAMILY"/>
    <property type="match status" value="1"/>
</dbReference>
<feature type="domain" description="Major facilitator superfamily (MFS) profile" evidence="6">
    <location>
        <begin position="1"/>
        <end position="370"/>
    </location>
</feature>
<dbReference type="EMBL" id="MU003697">
    <property type="protein sequence ID" value="KAF2812123.1"/>
    <property type="molecule type" value="Genomic_DNA"/>
</dbReference>
<organism evidence="7">
    <name type="scientific">Mytilinidion resinicola</name>
    <dbReference type="NCBI Taxonomy" id="574789"/>
    <lineage>
        <taxon>Eukaryota</taxon>
        <taxon>Fungi</taxon>
        <taxon>Dikarya</taxon>
        <taxon>Ascomycota</taxon>
        <taxon>Pezizomycotina</taxon>
        <taxon>Dothideomycetes</taxon>
        <taxon>Pleosporomycetidae</taxon>
        <taxon>Mytilinidiales</taxon>
        <taxon>Mytilinidiaceae</taxon>
        <taxon>Mytilinidion</taxon>
    </lineage>
</organism>
<evidence type="ECO:0000313" key="8">
    <source>
        <dbReference type="Proteomes" id="UP000504636"/>
    </source>
</evidence>
<feature type="transmembrane region" description="Helical" evidence="5">
    <location>
        <begin position="333"/>
        <end position="354"/>
    </location>
</feature>
<evidence type="ECO:0000313" key="9">
    <source>
        <dbReference type="RefSeq" id="XP_033579087.1"/>
    </source>
</evidence>
<evidence type="ECO:0000256" key="3">
    <source>
        <dbReference type="ARBA" id="ARBA00022989"/>
    </source>
</evidence>
<dbReference type="Pfam" id="PF07690">
    <property type="entry name" value="MFS_1"/>
    <property type="match status" value="1"/>
</dbReference>
<feature type="transmembrane region" description="Helical" evidence="5">
    <location>
        <begin position="58"/>
        <end position="76"/>
    </location>
</feature>
<dbReference type="InterPro" id="IPR036259">
    <property type="entry name" value="MFS_trans_sf"/>
</dbReference>
<reference evidence="9" key="2">
    <citation type="submission" date="2020-04" db="EMBL/GenBank/DDBJ databases">
        <authorList>
            <consortium name="NCBI Genome Project"/>
        </authorList>
    </citation>
    <scope>NUCLEOTIDE SEQUENCE</scope>
    <source>
        <strain evidence="9">CBS 304.34</strain>
    </source>
</reference>
<keyword evidence="2 5" id="KW-0812">Transmembrane</keyword>
<comment type="subcellular location">
    <subcellularLocation>
        <location evidence="1">Membrane</location>
        <topology evidence="1">Multi-pass membrane protein</topology>
    </subcellularLocation>
</comment>
<keyword evidence="4 5" id="KW-0472">Membrane</keyword>
<dbReference type="GO" id="GO:0005886">
    <property type="term" value="C:plasma membrane"/>
    <property type="evidence" value="ECO:0007669"/>
    <property type="project" value="TreeGrafter"/>
</dbReference>
<evidence type="ECO:0000259" key="6">
    <source>
        <dbReference type="PROSITE" id="PS50850"/>
    </source>
</evidence>
<sequence length="370" mass="39876">MEGAAESKPYTVFNPTQKTLLLYACSISAIFSTISSLRNTVAPSIFGTLADDIGRRPVLLFTLALYLGANVGLALTKHCVALVVLRCVQSAGASSTIAIAYGIIADISVPSDRGSFVGVLLGFTHAAPCLGSVIGGVVSENRSWRWIFWLLAIASGTHLVMLTIFLPETSRKLVGNGNIRPTHRINHSLYAMLHRQSPSEEPIRTPMSFDFLGPFKSLKTLYNKANFIAILVGGITYTIFGCLLAKTHNILPGFPIEKTRLRSIFPVIATSSIATVGYGWTLHASPHITVLLTLLTDLNPDRSSTAQASYSLIRCLLSAGGIAAVEAMIQGMGVGWCFTAFAVFGALCVPLLCVKEERKELALGRRRGYR</sequence>
<dbReference type="GeneID" id="54468106"/>
<dbReference type="GO" id="GO:0022857">
    <property type="term" value="F:transmembrane transporter activity"/>
    <property type="evidence" value="ECO:0007669"/>
    <property type="project" value="InterPro"/>
</dbReference>
<feature type="transmembrane region" description="Helical" evidence="5">
    <location>
        <begin position="116"/>
        <end position="139"/>
    </location>
</feature>
<feature type="transmembrane region" description="Helical" evidence="5">
    <location>
        <begin position="264"/>
        <end position="282"/>
    </location>
</feature>
<dbReference type="InterPro" id="IPR011701">
    <property type="entry name" value="MFS"/>
</dbReference>
<dbReference type="Proteomes" id="UP000504636">
    <property type="component" value="Unplaced"/>
</dbReference>
<proteinExistence type="predicted"/>
<keyword evidence="8" id="KW-1185">Reference proteome</keyword>
<reference evidence="9" key="3">
    <citation type="submission" date="2025-04" db="UniProtKB">
        <authorList>
            <consortium name="RefSeq"/>
        </authorList>
    </citation>
    <scope>IDENTIFICATION</scope>
    <source>
        <strain evidence="9">CBS 304.34</strain>
    </source>
</reference>
<feature type="transmembrane region" description="Helical" evidence="5">
    <location>
        <begin position="20"/>
        <end position="38"/>
    </location>
</feature>
<evidence type="ECO:0000313" key="7">
    <source>
        <dbReference type="EMBL" id="KAF2812123.1"/>
    </source>
</evidence>
<dbReference type="AlphaFoldDB" id="A0A6A6YUR7"/>
<protein>
    <submittedName>
        <fullName evidence="7 9">MFS general substrate transporter</fullName>
    </submittedName>
</protein>
<name>A0A6A6YUR7_9PEZI</name>
<feature type="transmembrane region" description="Helical" evidence="5">
    <location>
        <begin position="225"/>
        <end position="244"/>
    </location>
</feature>
<dbReference type="Gene3D" id="1.20.1250.20">
    <property type="entry name" value="MFS general substrate transporter like domains"/>
    <property type="match status" value="1"/>
</dbReference>
<dbReference type="RefSeq" id="XP_033579087.1">
    <property type="nucleotide sequence ID" value="XM_033727213.1"/>
</dbReference>
<feature type="transmembrane region" description="Helical" evidence="5">
    <location>
        <begin position="146"/>
        <end position="166"/>
    </location>
</feature>
<evidence type="ECO:0000256" key="5">
    <source>
        <dbReference type="SAM" id="Phobius"/>
    </source>
</evidence>
<feature type="transmembrane region" description="Helical" evidence="5">
    <location>
        <begin position="83"/>
        <end position="104"/>
    </location>
</feature>
<dbReference type="OrthoDB" id="3790015at2759"/>
<evidence type="ECO:0000256" key="2">
    <source>
        <dbReference type="ARBA" id="ARBA00022692"/>
    </source>
</evidence>
<dbReference type="PROSITE" id="PS50850">
    <property type="entry name" value="MFS"/>
    <property type="match status" value="1"/>
</dbReference>